<evidence type="ECO:0000313" key="4">
    <source>
        <dbReference type="Proteomes" id="UP001491088"/>
    </source>
</evidence>
<keyword evidence="1" id="KW-0238">DNA-binding</keyword>
<evidence type="ECO:0000259" key="2">
    <source>
        <dbReference type="PROSITE" id="PS50943"/>
    </source>
</evidence>
<accession>A0ABZ2TQK7</accession>
<dbReference type="EMBL" id="CP150496">
    <property type="protein sequence ID" value="WYW54774.1"/>
    <property type="molecule type" value="Genomic_DNA"/>
</dbReference>
<dbReference type="InterPro" id="IPR001387">
    <property type="entry name" value="Cro/C1-type_HTH"/>
</dbReference>
<protein>
    <submittedName>
        <fullName evidence="3">Helix-turn-helix transcriptional regulator</fullName>
    </submittedName>
</protein>
<gene>
    <name evidence="3" type="ORF">WG950_09560</name>
</gene>
<organism evidence="3 4">
    <name type="scientific">Polaribacter marinaquae</name>
    <dbReference type="NCBI Taxonomy" id="1642819"/>
    <lineage>
        <taxon>Bacteria</taxon>
        <taxon>Pseudomonadati</taxon>
        <taxon>Bacteroidota</taxon>
        <taxon>Flavobacteriia</taxon>
        <taxon>Flavobacteriales</taxon>
        <taxon>Flavobacteriaceae</taxon>
    </lineage>
</organism>
<dbReference type="PROSITE" id="PS50943">
    <property type="entry name" value="HTH_CROC1"/>
    <property type="match status" value="1"/>
</dbReference>
<dbReference type="PANTHER" id="PTHR46558:SF4">
    <property type="entry name" value="DNA-BIDING PHAGE PROTEIN"/>
    <property type="match status" value="1"/>
</dbReference>
<dbReference type="Gene3D" id="1.10.260.40">
    <property type="entry name" value="lambda repressor-like DNA-binding domains"/>
    <property type="match status" value="1"/>
</dbReference>
<dbReference type="Proteomes" id="UP001491088">
    <property type="component" value="Chromosome"/>
</dbReference>
<dbReference type="InterPro" id="IPR010982">
    <property type="entry name" value="Lambda_DNA-bd_dom_sf"/>
</dbReference>
<reference evidence="3 4" key="1">
    <citation type="submission" date="2024-03" db="EMBL/GenBank/DDBJ databases">
        <authorList>
            <person name="Cao K."/>
        </authorList>
    </citation>
    <scope>NUCLEOTIDE SEQUENCE [LARGE SCALE GENOMIC DNA]</scope>
    <source>
        <strain evidence="3 4">MCCC 1K00696</strain>
    </source>
</reference>
<name>A0ABZ2TQK7_9FLAO</name>
<dbReference type="CDD" id="cd00093">
    <property type="entry name" value="HTH_XRE"/>
    <property type="match status" value="1"/>
</dbReference>
<sequence>MNENSSLQSVDHQINNILNMIIYRRKKLGLTQTDLANKLEITLSGYYKIEKGKTDLNFRRMLEIAEILDVDLNYFFK</sequence>
<dbReference type="RefSeq" id="WP_079737724.1">
    <property type="nucleotide sequence ID" value="NZ_CP150496.1"/>
</dbReference>
<evidence type="ECO:0000313" key="3">
    <source>
        <dbReference type="EMBL" id="WYW54774.1"/>
    </source>
</evidence>
<evidence type="ECO:0000256" key="1">
    <source>
        <dbReference type="ARBA" id="ARBA00023125"/>
    </source>
</evidence>
<dbReference type="Pfam" id="PF01381">
    <property type="entry name" value="HTH_3"/>
    <property type="match status" value="1"/>
</dbReference>
<dbReference type="SUPFAM" id="SSF47413">
    <property type="entry name" value="lambda repressor-like DNA-binding domains"/>
    <property type="match status" value="1"/>
</dbReference>
<keyword evidence="4" id="KW-1185">Reference proteome</keyword>
<feature type="domain" description="HTH cro/C1-type" evidence="2">
    <location>
        <begin position="21"/>
        <end position="75"/>
    </location>
</feature>
<proteinExistence type="predicted"/>
<dbReference type="SMART" id="SM00530">
    <property type="entry name" value="HTH_XRE"/>
    <property type="match status" value="1"/>
</dbReference>
<dbReference type="PANTHER" id="PTHR46558">
    <property type="entry name" value="TRACRIPTIONAL REGULATORY PROTEIN-RELATED-RELATED"/>
    <property type="match status" value="1"/>
</dbReference>